<dbReference type="InterPro" id="IPR000835">
    <property type="entry name" value="HTH_MarR-typ"/>
</dbReference>
<keyword evidence="3" id="KW-0804">Transcription</keyword>
<evidence type="ECO:0000256" key="1">
    <source>
        <dbReference type="ARBA" id="ARBA00023015"/>
    </source>
</evidence>
<comment type="caution">
    <text evidence="5">The sequence shown here is derived from an EMBL/GenBank/DDBJ whole genome shotgun (WGS) entry which is preliminary data.</text>
</comment>
<sequence length="170" mass="19599">MNFEANRKRDEVDMRVRKLAEHFPQLEVRCLRTMMFYIHTTHEVYNEMSGKLSEHGLSVGKMKILMPLFVYRKSLTPSELAAYSGVTRSTMTSVIDGLERDGLIKRASLNDRRMTAIHLTEKGMELINTTVPAYASFVAGIMQDFTEEDHETLVRLLHKLSDGLERFRNS</sequence>
<evidence type="ECO:0000256" key="2">
    <source>
        <dbReference type="ARBA" id="ARBA00023125"/>
    </source>
</evidence>
<dbReference type="PROSITE" id="PS50995">
    <property type="entry name" value="HTH_MARR_2"/>
    <property type="match status" value="1"/>
</dbReference>
<keyword evidence="1" id="KW-0805">Transcription regulation</keyword>
<dbReference type="Proteomes" id="UP001580346">
    <property type="component" value="Unassembled WGS sequence"/>
</dbReference>
<dbReference type="InterPro" id="IPR036388">
    <property type="entry name" value="WH-like_DNA-bd_sf"/>
</dbReference>
<keyword evidence="6" id="KW-1185">Reference proteome</keyword>
<dbReference type="EMBL" id="JBHHMI010000018">
    <property type="protein sequence ID" value="MFB5268695.1"/>
    <property type="molecule type" value="Genomic_DNA"/>
</dbReference>
<organism evidence="5 6">
    <name type="scientific">Paenibacillus enshidis</name>
    <dbReference type="NCBI Taxonomy" id="1458439"/>
    <lineage>
        <taxon>Bacteria</taxon>
        <taxon>Bacillati</taxon>
        <taxon>Bacillota</taxon>
        <taxon>Bacilli</taxon>
        <taxon>Bacillales</taxon>
        <taxon>Paenibacillaceae</taxon>
        <taxon>Paenibacillus</taxon>
    </lineage>
</organism>
<evidence type="ECO:0000313" key="5">
    <source>
        <dbReference type="EMBL" id="MFB5268695.1"/>
    </source>
</evidence>
<dbReference type="PANTHER" id="PTHR42756">
    <property type="entry name" value="TRANSCRIPTIONAL REGULATOR, MARR"/>
    <property type="match status" value="1"/>
</dbReference>
<dbReference type="Gene3D" id="1.10.10.10">
    <property type="entry name" value="Winged helix-like DNA-binding domain superfamily/Winged helix DNA-binding domain"/>
    <property type="match status" value="1"/>
</dbReference>
<evidence type="ECO:0000256" key="3">
    <source>
        <dbReference type="ARBA" id="ARBA00023163"/>
    </source>
</evidence>
<dbReference type="SUPFAM" id="SSF46785">
    <property type="entry name" value="Winged helix' DNA-binding domain"/>
    <property type="match status" value="1"/>
</dbReference>
<dbReference type="RefSeq" id="WP_375356951.1">
    <property type="nucleotide sequence ID" value="NZ_JBHHMI010000018.1"/>
</dbReference>
<keyword evidence="2" id="KW-0238">DNA-binding</keyword>
<name>A0ABV5AWV5_9BACL</name>
<evidence type="ECO:0000313" key="6">
    <source>
        <dbReference type="Proteomes" id="UP001580346"/>
    </source>
</evidence>
<dbReference type="InterPro" id="IPR036390">
    <property type="entry name" value="WH_DNA-bd_sf"/>
</dbReference>
<evidence type="ECO:0000259" key="4">
    <source>
        <dbReference type="PROSITE" id="PS50995"/>
    </source>
</evidence>
<gene>
    <name evidence="5" type="ORF">ACE41H_18180</name>
</gene>
<accession>A0ABV5AWV5</accession>
<reference evidence="5 6" key="1">
    <citation type="submission" date="2024-09" db="EMBL/GenBank/DDBJ databases">
        <title>Paenibacillus zeirhizospherea sp. nov., isolated from surface of the maize (Zea mays) roots in a horticulture field, Hungary.</title>
        <authorList>
            <person name="Marton D."/>
            <person name="Farkas M."/>
            <person name="Bedics A."/>
            <person name="Toth E."/>
            <person name="Tancsics A."/>
            <person name="Boka K."/>
            <person name="Maroti G."/>
            <person name="Kriszt B."/>
            <person name="Cserhati M."/>
        </authorList>
    </citation>
    <scope>NUCLEOTIDE SEQUENCE [LARGE SCALE GENOMIC DNA]</scope>
    <source>
        <strain evidence="5 6">KCTC 33519</strain>
    </source>
</reference>
<proteinExistence type="predicted"/>
<dbReference type="PANTHER" id="PTHR42756:SF1">
    <property type="entry name" value="TRANSCRIPTIONAL REPRESSOR OF EMRAB OPERON"/>
    <property type="match status" value="1"/>
</dbReference>
<protein>
    <submittedName>
        <fullName evidence="5">MarR family winged helix-turn-helix transcriptional regulator</fullName>
    </submittedName>
</protein>
<feature type="domain" description="HTH marR-type" evidence="4">
    <location>
        <begin position="9"/>
        <end position="162"/>
    </location>
</feature>
<dbReference type="SMART" id="SM00347">
    <property type="entry name" value="HTH_MARR"/>
    <property type="match status" value="1"/>
</dbReference>
<dbReference type="Pfam" id="PF01047">
    <property type="entry name" value="MarR"/>
    <property type="match status" value="1"/>
</dbReference>
<dbReference type="PRINTS" id="PR00598">
    <property type="entry name" value="HTHMARR"/>
</dbReference>